<gene>
    <name evidence="1" type="ORF">EQG63_08595</name>
</gene>
<dbReference type="EMBL" id="SBKO01000003">
    <property type="protein sequence ID" value="RXR18319.1"/>
    <property type="molecule type" value="Genomic_DNA"/>
</dbReference>
<dbReference type="PANTHER" id="PTHR36452:SF1">
    <property type="entry name" value="DUF2461 DOMAIN-CONTAINING PROTEIN"/>
    <property type="match status" value="1"/>
</dbReference>
<dbReference type="Proteomes" id="UP000290283">
    <property type="component" value="Unassembled WGS sequence"/>
</dbReference>
<accession>A0A4Q1K2W6</accession>
<keyword evidence="2" id="KW-1185">Reference proteome</keyword>
<organism evidence="1 2">
    <name type="scientific">Flavobacterium amnicola</name>
    <dbReference type="NCBI Taxonomy" id="2506422"/>
    <lineage>
        <taxon>Bacteria</taxon>
        <taxon>Pseudomonadati</taxon>
        <taxon>Bacteroidota</taxon>
        <taxon>Flavobacteriia</taxon>
        <taxon>Flavobacteriales</taxon>
        <taxon>Flavobacteriaceae</taxon>
        <taxon>Flavobacterium</taxon>
    </lineage>
</organism>
<evidence type="ECO:0000313" key="1">
    <source>
        <dbReference type="EMBL" id="RXR18319.1"/>
    </source>
</evidence>
<reference evidence="2" key="1">
    <citation type="submission" date="2019-01" db="EMBL/GenBank/DDBJ databases">
        <title>Cytophagaceae bacterium strain CAR-16.</title>
        <authorList>
            <person name="Chen W.-M."/>
        </authorList>
    </citation>
    <scope>NUCLEOTIDE SEQUENCE [LARGE SCALE GENOMIC DNA]</scope>
    <source>
        <strain evidence="2">LLJ-11</strain>
    </source>
</reference>
<comment type="caution">
    <text evidence="1">The sequence shown here is derived from an EMBL/GenBank/DDBJ whole genome shotgun (WGS) entry which is preliminary data.</text>
</comment>
<evidence type="ECO:0000313" key="2">
    <source>
        <dbReference type="Proteomes" id="UP000290283"/>
    </source>
</evidence>
<dbReference type="NCBIfam" id="TIGR02453">
    <property type="entry name" value="TIGR02453 family protein"/>
    <property type="match status" value="1"/>
</dbReference>
<dbReference type="InterPro" id="IPR015996">
    <property type="entry name" value="UCP028451"/>
</dbReference>
<protein>
    <submittedName>
        <fullName evidence="1">DUF2461 domain-containing protein</fullName>
    </submittedName>
</protein>
<dbReference type="Pfam" id="PF09365">
    <property type="entry name" value="DUF2461"/>
    <property type="match status" value="1"/>
</dbReference>
<proteinExistence type="predicted"/>
<sequence length="224" mass="26152">MLTSEAIQFISDLGKNNATEWMHANKKRYESYKKDYHSFIASILEAMKPLDTSLEPLEVKNCTFRINRDIRFSKDKSPYKTNIGVWLTTNKLRKNSPGYYIHFEKGNSFIAGGVWCPEAEDLKKIRKEIAFFYEDLEEIVSNKNFKSTFNNITFEEGQILKTAPKGYDPNHPAIEFLKLKSFTVSQKIEDKFFTDKDFSKKIAEKLILIKPFNNFLTRALETEE</sequence>
<dbReference type="AlphaFoldDB" id="A0A4Q1K2W6"/>
<dbReference type="PANTHER" id="PTHR36452">
    <property type="entry name" value="CHROMOSOME 12, WHOLE GENOME SHOTGUN SEQUENCE"/>
    <property type="match status" value="1"/>
</dbReference>
<dbReference type="RefSeq" id="WP_129435968.1">
    <property type="nucleotide sequence ID" value="NZ_SBKO01000003.1"/>
</dbReference>
<dbReference type="OrthoDB" id="9794241at2"/>
<dbReference type="PIRSF" id="PIRSF028451">
    <property type="entry name" value="UCP028451"/>
    <property type="match status" value="1"/>
</dbReference>
<name>A0A4Q1K2W6_9FLAO</name>
<dbReference type="InterPro" id="IPR012808">
    <property type="entry name" value="CHP02453"/>
</dbReference>